<gene>
    <name evidence="13" type="ORF">METZ01_LOCUS47469</name>
</gene>
<keyword evidence="6" id="KW-0489">Methyltransferase</keyword>
<sequence>VASRAPDGTGGPHAFVADLHSPVLGADDRHHLERVLRLRAGDPLTICDGEGRWRDCRFDKDLEVVGEVFDVPAPNGEVTVGFSMLKAGRPELVVQKLTELGVDRILPLLAERSIVRWDADKCATQHQRFLRVAREAAMQSRRVRLPVVEAITPVGEVADRPGTALAQPRGRSLVAGDRIVLVGPEGGWSPDEVAGRDVVDLGPTVLRAETAAIAGGTLLTALRDGRVLPPL</sequence>
<dbReference type="NCBIfam" id="TIGR00046">
    <property type="entry name" value="RsmE family RNA methyltransferase"/>
    <property type="match status" value="1"/>
</dbReference>
<feature type="domain" description="Ribosomal RNA small subunit methyltransferase E methyltransferase" evidence="11">
    <location>
        <begin position="75"/>
        <end position="214"/>
    </location>
</feature>
<evidence type="ECO:0000259" key="11">
    <source>
        <dbReference type="Pfam" id="PF04452"/>
    </source>
</evidence>
<accession>A0A381RRW4</accession>
<dbReference type="AlphaFoldDB" id="A0A381RRW4"/>
<dbReference type="SUPFAM" id="SSF88697">
    <property type="entry name" value="PUA domain-like"/>
    <property type="match status" value="1"/>
</dbReference>
<protein>
    <recommendedName>
        <fullName evidence="3">16S rRNA (uracil(1498)-N(3))-methyltransferase</fullName>
        <ecNumber evidence="3">2.1.1.193</ecNumber>
    </recommendedName>
</protein>
<comment type="function">
    <text evidence="9">Specifically methylates the N3 position of the uracil ring of uridine 1498 (m3U1498) in 16S rRNA. Acts on the fully assembled 30S ribosomal subunit.</text>
</comment>
<dbReference type="GO" id="GO:0005737">
    <property type="term" value="C:cytoplasm"/>
    <property type="evidence" value="ECO:0007669"/>
    <property type="project" value="UniProtKB-SubCell"/>
</dbReference>
<dbReference type="EC" id="2.1.1.193" evidence="3"/>
<dbReference type="Pfam" id="PF04452">
    <property type="entry name" value="Methyltrans_RNA"/>
    <property type="match status" value="1"/>
</dbReference>
<dbReference type="InterPro" id="IPR046886">
    <property type="entry name" value="RsmE_MTase_dom"/>
</dbReference>
<feature type="non-terminal residue" evidence="13">
    <location>
        <position position="1"/>
    </location>
</feature>
<proteinExistence type="inferred from homology"/>
<name>A0A381RRW4_9ZZZZ</name>
<evidence type="ECO:0000256" key="6">
    <source>
        <dbReference type="ARBA" id="ARBA00022603"/>
    </source>
</evidence>
<keyword evidence="8" id="KW-0949">S-adenosyl-L-methionine</keyword>
<dbReference type="GO" id="GO:0070042">
    <property type="term" value="F:rRNA (uridine-N3-)-methyltransferase activity"/>
    <property type="evidence" value="ECO:0007669"/>
    <property type="project" value="TreeGrafter"/>
</dbReference>
<evidence type="ECO:0000256" key="5">
    <source>
        <dbReference type="ARBA" id="ARBA00022552"/>
    </source>
</evidence>
<comment type="similarity">
    <text evidence="2">Belongs to the RNA methyltransferase RsmE family.</text>
</comment>
<dbReference type="SUPFAM" id="SSF75217">
    <property type="entry name" value="alpha/beta knot"/>
    <property type="match status" value="1"/>
</dbReference>
<dbReference type="GO" id="GO:0070475">
    <property type="term" value="P:rRNA base methylation"/>
    <property type="evidence" value="ECO:0007669"/>
    <property type="project" value="TreeGrafter"/>
</dbReference>
<dbReference type="InterPro" id="IPR029026">
    <property type="entry name" value="tRNA_m1G_MTases_N"/>
</dbReference>
<dbReference type="Gene3D" id="3.40.1280.10">
    <property type="match status" value="1"/>
</dbReference>
<keyword evidence="7" id="KW-0808">Transferase</keyword>
<evidence type="ECO:0000256" key="9">
    <source>
        <dbReference type="ARBA" id="ARBA00025699"/>
    </source>
</evidence>
<evidence type="ECO:0000256" key="8">
    <source>
        <dbReference type="ARBA" id="ARBA00022691"/>
    </source>
</evidence>
<keyword evidence="5" id="KW-0698">rRNA processing</keyword>
<evidence type="ECO:0000256" key="2">
    <source>
        <dbReference type="ARBA" id="ARBA00005528"/>
    </source>
</evidence>
<dbReference type="Pfam" id="PF20260">
    <property type="entry name" value="PUA_4"/>
    <property type="match status" value="1"/>
</dbReference>
<comment type="catalytic activity">
    <reaction evidence="10">
        <text>uridine(1498) in 16S rRNA + S-adenosyl-L-methionine = N(3)-methyluridine(1498) in 16S rRNA + S-adenosyl-L-homocysteine + H(+)</text>
        <dbReference type="Rhea" id="RHEA:42920"/>
        <dbReference type="Rhea" id="RHEA-COMP:10283"/>
        <dbReference type="Rhea" id="RHEA-COMP:10284"/>
        <dbReference type="ChEBI" id="CHEBI:15378"/>
        <dbReference type="ChEBI" id="CHEBI:57856"/>
        <dbReference type="ChEBI" id="CHEBI:59789"/>
        <dbReference type="ChEBI" id="CHEBI:65315"/>
        <dbReference type="ChEBI" id="CHEBI:74502"/>
        <dbReference type="EC" id="2.1.1.193"/>
    </reaction>
</comment>
<dbReference type="PANTHER" id="PTHR30027">
    <property type="entry name" value="RIBOSOMAL RNA SMALL SUBUNIT METHYLTRANSFERASE E"/>
    <property type="match status" value="1"/>
</dbReference>
<dbReference type="InterPro" id="IPR006700">
    <property type="entry name" value="RsmE"/>
</dbReference>
<evidence type="ECO:0000313" key="13">
    <source>
        <dbReference type="EMBL" id="SUZ94615.1"/>
    </source>
</evidence>
<organism evidence="13">
    <name type="scientific">marine metagenome</name>
    <dbReference type="NCBI Taxonomy" id="408172"/>
    <lineage>
        <taxon>unclassified sequences</taxon>
        <taxon>metagenomes</taxon>
        <taxon>ecological metagenomes</taxon>
    </lineage>
</organism>
<dbReference type="EMBL" id="UINC01002251">
    <property type="protein sequence ID" value="SUZ94615.1"/>
    <property type="molecule type" value="Genomic_DNA"/>
</dbReference>
<evidence type="ECO:0000259" key="12">
    <source>
        <dbReference type="Pfam" id="PF20260"/>
    </source>
</evidence>
<dbReference type="InterPro" id="IPR029028">
    <property type="entry name" value="Alpha/beta_knot_MTases"/>
</dbReference>
<evidence type="ECO:0000256" key="4">
    <source>
        <dbReference type="ARBA" id="ARBA00022490"/>
    </source>
</evidence>
<reference evidence="13" key="1">
    <citation type="submission" date="2018-05" db="EMBL/GenBank/DDBJ databases">
        <authorList>
            <person name="Lanie J.A."/>
            <person name="Ng W.-L."/>
            <person name="Kazmierczak K.M."/>
            <person name="Andrzejewski T.M."/>
            <person name="Davidsen T.M."/>
            <person name="Wayne K.J."/>
            <person name="Tettelin H."/>
            <person name="Glass J.I."/>
            <person name="Rusch D."/>
            <person name="Podicherti R."/>
            <person name="Tsui H.-C.T."/>
            <person name="Winkler M.E."/>
        </authorList>
    </citation>
    <scope>NUCLEOTIDE SEQUENCE</scope>
</reference>
<feature type="domain" description="Ribosomal RNA small subunit methyltransferase E PUA-like" evidence="12">
    <location>
        <begin position="26"/>
        <end position="58"/>
    </location>
</feature>
<dbReference type="InterPro" id="IPR015947">
    <property type="entry name" value="PUA-like_sf"/>
</dbReference>
<dbReference type="InterPro" id="IPR046887">
    <property type="entry name" value="RsmE_PUA-like"/>
</dbReference>
<keyword evidence="4" id="KW-0963">Cytoplasm</keyword>
<evidence type="ECO:0000256" key="3">
    <source>
        <dbReference type="ARBA" id="ARBA00012328"/>
    </source>
</evidence>
<evidence type="ECO:0000256" key="7">
    <source>
        <dbReference type="ARBA" id="ARBA00022679"/>
    </source>
</evidence>
<evidence type="ECO:0000256" key="1">
    <source>
        <dbReference type="ARBA" id="ARBA00004496"/>
    </source>
</evidence>
<evidence type="ECO:0000256" key="10">
    <source>
        <dbReference type="ARBA" id="ARBA00047944"/>
    </source>
</evidence>
<dbReference type="PIRSF" id="PIRSF015601">
    <property type="entry name" value="MTase_slr0722"/>
    <property type="match status" value="1"/>
</dbReference>
<dbReference type="PANTHER" id="PTHR30027:SF3">
    <property type="entry name" value="16S RRNA (URACIL(1498)-N(3))-METHYLTRANSFERASE"/>
    <property type="match status" value="1"/>
</dbReference>
<comment type="subcellular location">
    <subcellularLocation>
        <location evidence="1">Cytoplasm</location>
    </subcellularLocation>
</comment>
<dbReference type="CDD" id="cd18084">
    <property type="entry name" value="RsmE-like"/>
    <property type="match status" value="1"/>
</dbReference>